<gene>
    <name evidence="1" type="ORF">QRO08_22265</name>
</gene>
<dbReference type="RefSeq" id="WP_011793710.1">
    <property type="nucleotide sequence ID" value="NZ_CP023687.1"/>
</dbReference>
<accession>A0ABY9ANZ0</accession>
<evidence type="ECO:0000313" key="2">
    <source>
        <dbReference type="Proteomes" id="UP001242732"/>
    </source>
</evidence>
<evidence type="ECO:0000313" key="1">
    <source>
        <dbReference type="EMBL" id="WIY48512.1"/>
    </source>
</evidence>
<protein>
    <submittedName>
        <fullName evidence="1">Uncharacterized protein</fullName>
    </submittedName>
</protein>
<name>A0ABY9ANZ0_PARCI</name>
<reference evidence="1 2" key="1">
    <citation type="submission" date="2023-06" db="EMBL/GenBank/DDBJ databases">
        <authorList>
            <person name="Ham H."/>
            <person name="Park D.S."/>
        </authorList>
    </citation>
    <scope>NUCLEOTIDE SEQUENCE [LARGE SCALE GENOMIC DNA]</scope>
    <source>
        <strain evidence="1 2">KACC 17005</strain>
    </source>
</reference>
<proteinExistence type="predicted"/>
<dbReference type="EMBL" id="CP127363">
    <property type="protein sequence ID" value="WIY48512.1"/>
    <property type="molecule type" value="Genomic_DNA"/>
</dbReference>
<keyword evidence="2" id="KW-1185">Reference proteome</keyword>
<dbReference type="Proteomes" id="UP001242732">
    <property type="component" value="Chromosome"/>
</dbReference>
<organism evidence="1 2">
    <name type="scientific">Paracidovorax citrulli</name>
    <name type="common">Acidovorax citrulli</name>
    <dbReference type="NCBI Taxonomy" id="80869"/>
    <lineage>
        <taxon>Bacteria</taxon>
        <taxon>Pseudomonadati</taxon>
        <taxon>Pseudomonadota</taxon>
        <taxon>Betaproteobacteria</taxon>
        <taxon>Burkholderiales</taxon>
        <taxon>Comamonadaceae</taxon>
        <taxon>Paracidovorax</taxon>
    </lineage>
</organism>
<sequence length="353" mass="39459">MESSNQPIPYAARCERLPPSGTTALVWPFVNVAKGEGPYELFLDTNALARTEWAEQLPAADRVRYSLNPWPALMEQWMSNQKLRESPDPAAWVNDRLAPLASRGFLFRARFAQQQVALLRKNESALRTQFSLIFPYVALMRSLLSQKVPPEEALAKLDALMQADVPRFTGMAMLLALSVLLKGRQSLKLDGDPKPAYSYLESFLSFQPGKKDEADHITLPYLRNRAGDLNLWLSVPMLRQAGYEFIGTPALVTEDKALHRVILRTLPPVLTPNRAMGFGVDSNGLDPEICHRIVMAVGPMVVRGAVTSQEKEERLGRLFAMAGAACARPEETAALDEAWRTWCQPGMHERFVV</sequence>